<feature type="domain" description="Acyltransferase 3" evidence="2">
    <location>
        <begin position="105"/>
        <end position="529"/>
    </location>
</feature>
<feature type="transmembrane region" description="Helical" evidence="1">
    <location>
        <begin position="201"/>
        <end position="220"/>
    </location>
</feature>
<evidence type="ECO:0000313" key="4">
    <source>
        <dbReference type="Proteomes" id="UP001600888"/>
    </source>
</evidence>
<keyword evidence="4" id="KW-1185">Reference proteome</keyword>
<feature type="transmembrane region" description="Helical" evidence="1">
    <location>
        <begin position="440"/>
        <end position="460"/>
    </location>
</feature>
<dbReference type="PANTHER" id="PTHR23028:SF134">
    <property type="entry name" value="PUTATIVE (AFU_ORTHOLOGUE AFUA_4G08520)-RELATED"/>
    <property type="match status" value="1"/>
</dbReference>
<evidence type="ECO:0000256" key="1">
    <source>
        <dbReference type="SAM" id="Phobius"/>
    </source>
</evidence>
<gene>
    <name evidence="3" type="ORF">FJTKL_03806</name>
</gene>
<keyword evidence="1" id="KW-0472">Membrane</keyword>
<comment type="caution">
    <text evidence="3">The sequence shown here is derived from an EMBL/GenBank/DDBJ whole genome shotgun (WGS) entry which is preliminary data.</text>
</comment>
<name>A0ABR4F173_9PEZI</name>
<protein>
    <recommendedName>
        <fullName evidence="2">Acyltransferase 3 domain-containing protein</fullName>
    </recommendedName>
</protein>
<evidence type="ECO:0000313" key="3">
    <source>
        <dbReference type="EMBL" id="KAL2288418.1"/>
    </source>
</evidence>
<organism evidence="3 4">
    <name type="scientific">Diaporthe vaccinii</name>
    <dbReference type="NCBI Taxonomy" id="105482"/>
    <lineage>
        <taxon>Eukaryota</taxon>
        <taxon>Fungi</taxon>
        <taxon>Dikarya</taxon>
        <taxon>Ascomycota</taxon>
        <taxon>Pezizomycotina</taxon>
        <taxon>Sordariomycetes</taxon>
        <taxon>Sordariomycetidae</taxon>
        <taxon>Diaporthales</taxon>
        <taxon>Diaporthaceae</taxon>
        <taxon>Diaporthe</taxon>
        <taxon>Diaporthe eres species complex</taxon>
    </lineage>
</organism>
<dbReference type="Proteomes" id="UP001600888">
    <property type="component" value="Unassembled WGS sequence"/>
</dbReference>
<reference evidence="3 4" key="1">
    <citation type="submission" date="2024-03" db="EMBL/GenBank/DDBJ databases">
        <title>A high-quality draft genome sequence of Diaporthe vaccinii, a causative agent of upright dieback and viscid rot disease in cranberry plants.</title>
        <authorList>
            <person name="Sarrasin M."/>
            <person name="Lang B.F."/>
            <person name="Burger G."/>
        </authorList>
    </citation>
    <scope>NUCLEOTIDE SEQUENCE [LARGE SCALE GENOMIC DNA]</scope>
    <source>
        <strain evidence="3 4">IS7</strain>
    </source>
</reference>
<dbReference type="PANTHER" id="PTHR23028">
    <property type="entry name" value="ACETYLTRANSFERASE"/>
    <property type="match status" value="1"/>
</dbReference>
<feature type="transmembrane region" description="Helical" evidence="1">
    <location>
        <begin position="151"/>
        <end position="172"/>
    </location>
</feature>
<dbReference type="InterPro" id="IPR050879">
    <property type="entry name" value="Acyltransferase_3"/>
</dbReference>
<feature type="transmembrane region" description="Helical" evidence="1">
    <location>
        <begin position="113"/>
        <end position="131"/>
    </location>
</feature>
<accession>A0ABR4F173</accession>
<proteinExistence type="predicted"/>
<feature type="transmembrane region" description="Helical" evidence="1">
    <location>
        <begin position="472"/>
        <end position="494"/>
    </location>
</feature>
<dbReference type="Pfam" id="PF01757">
    <property type="entry name" value="Acyl_transf_3"/>
    <property type="match status" value="1"/>
</dbReference>
<keyword evidence="1" id="KW-1133">Transmembrane helix</keyword>
<evidence type="ECO:0000259" key="2">
    <source>
        <dbReference type="Pfam" id="PF01757"/>
    </source>
</evidence>
<feature type="transmembrane region" description="Helical" evidence="1">
    <location>
        <begin position="514"/>
        <end position="533"/>
    </location>
</feature>
<sequence length="565" mass="64014">MNGHAFSKHSLSYEESINLLDEKNLSDVDSDAGKADNETRFPTAAAWANTARSTLSSLPVPQRPPPMSAYLALLRRVGFFLLPSFVQSRLSHERKHASDKLGPTAYLDGMRGVAAFNVFLCHYLYTCFIIAEGWGFEEHNYNFFKLPFVRLIYAGPPQVAIFFVVSGYALSLKPVKLARQQKWDGFATTMASFVFRRAIRLFLPTAISTFMIVVLLRLGAYEWTRDFSRDSTFMKNVQETAPDLKDSLSEQLSDWGRNMFNFVHIWGWEPFGGSTYYDVHLWTIPVEFRASMMLFLTMIGLARMRTWLRFAFLALVVWFSYRNDRWEMVLFYAGMLFAELDVIRGAHTDPVSNAAAAAAAAAVSSSSQQQLPVTEPKPFDLVGRGRQSSPVSSRKLKTAAWMLLSVGGLYLMSQPDVHGAKTPGWVYLSSLIPEWFSDKYRYWQCVGSILFVLCVGHLPSWQRVFMTPVVQYLGRISYAIYLMHGPVIHTIGYATERWAWGVTGIEGWRYNAGFTLAAVFVVPSVVWAADLFWRSVDAPVVRFAKWLESRCIVPEEGHGQTHGRS</sequence>
<dbReference type="InterPro" id="IPR002656">
    <property type="entry name" value="Acyl_transf_3_dom"/>
</dbReference>
<keyword evidence="1" id="KW-0812">Transmembrane</keyword>
<dbReference type="EMBL" id="JBAWTH010000016">
    <property type="protein sequence ID" value="KAL2288418.1"/>
    <property type="molecule type" value="Genomic_DNA"/>
</dbReference>